<keyword evidence="3" id="KW-1185">Reference proteome</keyword>
<name>A0A6A6X144_9PLEO</name>
<keyword evidence="1" id="KW-1133">Transmembrane helix</keyword>
<sequence length="120" mass="12569">MPLLSTLPVALVATIHTYIFALESLMWTTPRGHKTFGMTPAYAAQTKVLALNQGLYNGFLAAGLVWGILHPQAEIGRQINLFFLGCVGVAGVVGGLTVKSKIIAVQTVPALLAIAGVLLA</sequence>
<evidence type="ECO:0000256" key="1">
    <source>
        <dbReference type="SAM" id="Phobius"/>
    </source>
</evidence>
<feature type="transmembrane region" description="Helical" evidence="1">
    <location>
        <begin position="103"/>
        <end position="119"/>
    </location>
</feature>
<dbReference type="AlphaFoldDB" id="A0A6A6X144"/>
<dbReference type="Pfam" id="PF06993">
    <property type="entry name" value="DUF1304"/>
    <property type="match status" value="1"/>
</dbReference>
<dbReference type="PANTHER" id="PTHR38446">
    <property type="entry name" value="BLL0914 PROTEIN"/>
    <property type="match status" value="1"/>
</dbReference>
<dbReference type="EMBL" id="MU002095">
    <property type="protein sequence ID" value="KAF2790076.1"/>
    <property type="molecule type" value="Genomic_DNA"/>
</dbReference>
<reference evidence="2" key="1">
    <citation type="journal article" date="2020" name="Stud. Mycol.">
        <title>101 Dothideomycetes genomes: a test case for predicting lifestyles and emergence of pathogens.</title>
        <authorList>
            <person name="Haridas S."/>
            <person name="Albert R."/>
            <person name="Binder M."/>
            <person name="Bloem J."/>
            <person name="Labutti K."/>
            <person name="Salamov A."/>
            <person name="Andreopoulos B."/>
            <person name="Baker S."/>
            <person name="Barry K."/>
            <person name="Bills G."/>
            <person name="Bluhm B."/>
            <person name="Cannon C."/>
            <person name="Castanera R."/>
            <person name="Culley D."/>
            <person name="Daum C."/>
            <person name="Ezra D."/>
            <person name="Gonzalez J."/>
            <person name="Henrissat B."/>
            <person name="Kuo A."/>
            <person name="Liang C."/>
            <person name="Lipzen A."/>
            <person name="Lutzoni F."/>
            <person name="Magnuson J."/>
            <person name="Mondo S."/>
            <person name="Nolan M."/>
            <person name="Ohm R."/>
            <person name="Pangilinan J."/>
            <person name="Park H.-J."/>
            <person name="Ramirez L."/>
            <person name="Alfaro M."/>
            <person name="Sun H."/>
            <person name="Tritt A."/>
            <person name="Yoshinaga Y."/>
            <person name="Zwiers L.-H."/>
            <person name="Turgeon B."/>
            <person name="Goodwin S."/>
            <person name="Spatafora J."/>
            <person name="Crous P."/>
            <person name="Grigoriev I."/>
        </authorList>
    </citation>
    <scope>NUCLEOTIDE SEQUENCE</scope>
    <source>
        <strain evidence="2">CBS 109.77</strain>
    </source>
</reference>
<gene>
    <name evidence="2" type="ORF">K505DRAFT_340730</name>
</gene>
<dbReference type="InterPro" id="IPR009732">
    <property type="entry name" value="DUF1304"/>
</dbReference>
<keyword evidence="1" id="KW-0812">Transmembrane</keyword>
<dbReference type="Proteomes" id="UP000799757">
    <property type="component" value="Unassembled WGS sequence"/>
</dbReference>
<feature type="transmembrane region" description="Helical" evidence="1">
    <location>
        <begin position="48"/>
        <end position="69"/>
    </location>
</feature>
<dbReference type="PANTHER" id="PTHR38446:SF1">
    <property type="entry name" value="BLL0914 PROTEIN"/>
    <property type="match status" value="1"/>
</dbReference>
<proteinExistence type="predicted"/>
<organism evidence="2 3">
    <name type="scientific">Melanomma pulvis-pyrius CBS 109.77</name>
    <dbReference type="NCBI Taxonomy" id="1314802"/>
    <lineage>
        <taxon>Eukaryota</taxon>
        <taxon>Fungi</taxon>
        <taxon>Dikarya</taxon>
        <taxon>Ascomycota</taxon>
        <taxon>Pezizomycotina</taxon>
        <taxon>Dothideomycetes</taxon>
        <taxon>Pleosporomycetidae</taxon>
        <taxon>Pleosporales</taxon>
        <taxon>Melanommataceae</taxon>
        <taxon>Melanomma</taxon>
    </lineage>
</organism>
<accession>A0A6A6X144</accession>
<dbReference type="OrthoDB" id="2147008at2759"/>
<protein>
    <submittedName>
        <fullName evidence="2">DUF1304-domain-containing protein</fullName>
    </submittedName>
</protein>
<keyword evidence="1" id="KW-0472">Membrane</keyword>
<evidence type="ECO:0000313" key="3">
    <source>
        <dbReference type="Proteomes" id="UP000799757"/>
    </source>
</evidence>
<evidence type="ECO:0000313" key="2">
    <source>
        <dbReference type="EMBL" id="KAF2790076.1"/>
    </source>
</evidence>
<feature type="transmembrane region" description="Helical" evidence="1">
    <location>
        <begin position="81"/>
        <end position="97"/>
    </location>
</feature>